<dbReference type="Proteomes" id="UP001642464">
    <property type="component" value="Unassembled WGS sequence"/>
</dbReference>
<evidence type="ECO:0008006" key="3">
    <source>
        <dbReference type="Google" id="ProtNLM"/>
    </source>
</evidence>
<organism evidence="1 2">
    <name type="scientific">Durusdinium trenchii</name>
    <dbReference type="NCBI Taxonomy" id="1381693"/>
    <lineage>
        <taxon>Eukaryota</taxon>
        <taxon>Sar</taxon>
        <taxon>Alveolata</taxon>
        <taxon>Dinophyceae</taxon>
        <taxon>Suessiales</taxon>
        <taxon>Symbiodiniaceae</taxon>
        <taxon>Durusdinium</taxon>
    </lineage>
</organism>
<dbReference type="EMBL" id="CAXAMM010018446">
    <property type="protein sequence ID" value="CAK9043411.1"/>
    <property type="molecule type" value="Genomic_DNA"/>
</dbReference>
<dbReference type="InterPro" id="IPR032675">
    <property type="entry name" value="LRR_dom_sf"/>
</dbReference>
<dbReference type="InterPro" id="IPR008615">
    <property type="entry name" value="FNIP"/>
</dbReference>
<dbReference type="Gene3D" id="3.80.10.10">
    <property type="entry name" value="Ribonuclease Inhibitor"/>
    <property type="match status" value="1"/>
</dbReference>
<evidence type="ECO:0000313" key="2">
    <source>
        <dbReference type="Proteomes" id="UP001642464"/>
    </source>
</evidence>
<gene>
    <name evidence="1" type="ORF">SCF082_LOCUS24824</name>
</gene>
<accession>A0ABP0LW01</accession>
<dbReference type="CDD" id="cd17039">
    <property type="entry name" value="Ubl_ubiquitin_like"/>
    <property type="match status" value="1"/>
</dbReference>
<protein>
    <recommendedName>
        <fullName evidence="3">Ubiquitin-like domain-containing protein</fullName>
    </recommendedName>
</protein>
<comment type="caution">
    <text evidence="1">The sequence shown here is derived from an EMBL/GenBank/DDBJ whole genome shotgun (WGS) entry which is preliminary data.</text>
</comment>
<dbReference type="PANTHER" id="PTHR32134:SF169">
    <property type="entry name" value="FNIP REPEAT-CONTAINING PROTEIN-RELATED"/>
    <property type="match status" value="1"/>
</dbReference>
<dbReference type="PANTHER" id="PTHR32134">
    <property type="entry name" value="FNIP REPEAT-CONTAINING PROTEIN"/>
    <property type="match status" value="1"/>
</dbReference>
<proteinExistence type="predicted"/>
<evidence type="ECO:0000313" key="1">
    <source>
        <dbReference type="EMBL" id="CAK9043411.1"/>
    </source>
</evidence>
<dbReference type="InterPro" id="IPR051251">
    <property type="entry name" value="STK_FNIP-Repeat"/>
</dbReference>
<dbReference type="Pfam" id="PF05725">
    <property type="entry name" value="FNIP"/>
    <property type="match status" value="5"/>
</dbReference>
<name>A0ABP0LW01_9DINO</name>
<keyword evidence="2" id="KW-1185">Reference proteome</keyword>
<sequence length="399" mass="43296">MGATHGRDVPLPDDAACEAMLRTFIALDLERAERLLRRADELVAEARRSAGRSQLWTISGLDGTSFQLPVDETTTVGDLSKTITTRIGVKAGRTLVLSHGGEILGDSSKPLPQEVCGREISYVVRQVCALEAAIALRSPFAEGTRDHRLATVTDAISRLTFGREYNQSLEGVTLPSSLLTLTFGIDFNQSLEGVTLPSSLQTLTFGYAFNQSLEGVTLPSSLQTLTFGYAFNQSLEGVTLPSSLQTLTFGYAFNQSFNQSLEGVTLPSSLQTLTFGYAFNQSFEGVTLPSTLQTLTFGPKFNQSLEGVTLPSSLQTLTFGYAFNQSLEGVTLPSSLQTLTFGREFNQSLAGVTLPGSLQRLTLGCAFAPMYLYGIILPSSLCEFCFWEFHVCVHFTDFA</sequence>
<dbReference type="SUPFAM" id="SSF52058">
    <property type="entry name" value="L domain-like"/>
    <property type="match status" value="1"/>
</dbReference>
<reference evidence="1 2" key="1">
    <citation type="submission" date="2024-02" db="EMBL/GenBank/DDBJ databases">
        <authorList>
            <person name="Chen Y."/>
            <person name="Shah S."/>
            <person name="Dougan E. K."/>
            <person name="Thang M."/>
            <person name="Chan C."/>
        </authorList>
    </citation>
    <scope>NUCLEOTIDE SEQUENCE [LARGE SCALE GENOMIC DNA]</scope>
</reference>